<evidence type="ECO:0000313" key="2">
    <source>
        <dbReference type="EMBL" id="MFD2907494.1"/>
    </source>
</evidence>
<dbReference type="PANTHER" id="PTHR46825">
    <property type="entry name" value="D-ALANYL-D-ALANINE-CARBOXYPEPTIDASE/ENDOPEPTIDASE AMPH"/>
    <property type="match status" value="1"/>
</dbReference>
<dbReference type="EMBL" id="JBHUOL010000006">
    <property type="protein sequence ID" value="MFD2907494.1"/>
    <property type="molecule type" value="Genomic_DNA"/>
</dbReference>
<dbReference type="Pfam" id="PF00144">
    <property type="entry name" value="Beta-lactamase"/>
    <property type="match status" value="1"/>
</dbReference>
<dbReference type="SUPFAM" id="SSF56601">
    <property type="entry name" value="beta-lactamase/transpeptidase-like"/>
    <property type="match status" value="1"/>
</dbReference>
<sequence>MSKYISILFFLLFSIYSFSQNQLKIIDNNIKAKLKKFPSVGIVIGIYKDSKTYYFTYENQLVSTKAKMDSTTIFEIGSATKTFTALLLAQEIAKGNIKQFDFVDKYLNKKLKLNYNIKNKIFITDLATHQSGLPNLSTDKYFSDLMEKDSRNPFRFVDEKYLFDVLKTTDSLNNFRQYQYNNFAFSLLGNIIEHNSKLKFEDLIKTQILIPLQMNSTSFERFENKNNAALHNQQGIIQIPMILNKANAAGGLKSNAVDLIKYLKAHLNNNLAIIPASIIERTYYEDTNKKMGLGWEIEDDFFQKDGDTFGNSSLIRYSHKNNVGIVILSNHQNGQLVRDLMTEVYDVIKK</sequence>
<evidence type="ECO:0000259" key="1">
    <source>
        <dbReference type="Pfam" id="PF00144"/>
    </source>
</evidence>
<organism evidence="2 3">
    <name type="scientific">Flavobacterium ardleyense</name>
    <dbReference type="NCBI Taxonomy" id="2038737"/>
    <lineage>
        <taxon>Bacteria</taxon>
        <taxon>Pseudomonadati</taxon>
        <taxon>Bacteroidota</taxon>
        <taxon>Flavobacteriia</taxon>
        <taxon>Flavobacteriales</taxon>
        <taxon>Flavobacteriaceae</taxon>
        <taxon>Flavobacterium</taxon>
    </lineage>
</organism>
<proteinExistence type="predicted"/>
<dbReference type="InterPro" id="IPR001466">
    <property type="entry name" value="Beta-lactam-related"/>
</dbReference>
<dbReference type="RefSeq" id="WP_379803724.1">
    <property type="nucleotide sequence ID" value="NZ_JBHUOL010000006.1"/>
</dbReference>
<dbReference type="Proteomes" id="UP001597549">
    <property type="component" value="Unassembled WGS sequence"/>
</dbReference>
<dbReference type="EC" id="3.-.-.-" evidence="2"/>
<dbReference type="InterPro" id="IPR012338">
    <property type="entry name" value="Beta-lactam/transpept-like"/>
</dbReference>
<gene>
    <name evidence="2" type="ORF">ACFSX9_01975</name>
</gene>
<dbReference type="PANTHER" id="PTHR46825:SF9">
    <property type="entry name" value="BETA-LACTAMASE-RELATED DOMAIN-CONTAINING PROTEIN"/>
    <property type="match status" value="1"/>
</dbReference>
<reference evidence="3" key="1">
    <citation type="journal article" date="2019" name="Int. J. Syst. Evol. Microbiol.">
        <title>The Global Catalogue of Microorganisms (GCM) 10K type strain sequencing project: providing services to taxonomists for standard genome sequencing and annotation.</title>
        <authorList>
            <consortium name="The Broad Institute Genomics Platform"/>
            <consortium name="The Broad Institute Genome Sequencing Center for Infectious Disease"/>
            <person name="Wu L."/>
            <person name="Ma J."/>
        </authorList>
    </citation>
    <scope>NUCLEOTIDE SEQUENCE [LARGE SCALE GENOMIC DNA]</scope>
    <source>
        <strain evidence="3">KCTC 52644</strain>
    </source>
</reference>
<protein>
    <submittedName>
        <fullName evidence="2">Serine hydrolase domain-containing protein</fullName>
        <ecNumber evidence="2">3.-.-.-</ecNumber>
    </submittedName>
</protein>
<dbReference type="GO" id="GO:0016787">
    <property type="term" value="F:hydrolase activity"/>
    <property type="evidence" value="ECO:0007669"/>
    <property type="project" value="UniProtKB-KW"/>
</dbReference>
<name>A0ABW5Z3Z7_9FLAO</name>
<keyword evidence="2" id="KW-0378">Hydrolase</keyword>
<keyword evidence="3" id="KW-1185">Reference proteome</keyword>
<dbReference type="Gene3D" id="3.40.710.10">
    <property type="entry name" value="DD-peptidase/beta-lactamase superfamily"/>
    <property type="match status" value="1"/>
</dbReference>
<dbReference type="InterPro" id="IPR050491">
    <property type="entry name" value="AmpC-like"/>
</dbReference>
<accession>A0ABW5Z3Z7</accession>
<comment type="caution">
    <text evidence="2">The sequence shown here is derived from an EMBL/GenBank/DDBJ whole genome shotgun (WGS) entry which is preliminary data.</text>
</comment>
<evidence type="ECO:0000313" key="3">
    <source>
        <dbReference type="Proteomes" id="UP001597549"/>
    </source>
</evidence>
<feature type="domain" description="Beta-lactamase-related" evidence="1">
    <location>
        <begin position="27"/>
        <end position="334"/>
    </location>
</feature>